<keyword evidence="3" id="KW-1185">Reference proteome</keyword>
<dbReference type="Gene3D" id="3.10.180.10">
    <property type="entry name" value="2,3-Dihydroxybiphenyl 1,2-Dioxygenase, domain 1"/>
    <property type="match status" value="1"/>
</dbReference>
<dbReference type="EMBL" id="VOHS01000052">
    <property type="protein sequence ID" value="TWV93674.1"/>
    <property type="molecule type" value="Genomic_DNA"/>
</dbReference>
<evidence type="ECO:0000313" key="3">
    <source>
        <dbReference type="Proteomes" id="UP000318815"/>
    </source>
</evidence>
<dbReference type="RefSeq" id="WP_146307914.1">
    <property type="nucleotide sequence ID" value="NZ_VOHS01000052.1"/>
</dbReference>
<reference evidence="2 3" key="1">
    <citation type="submission" date="2019-08" db="EMBL/GenBank/DDBJ databases">
        <title>Whole genome sequencing of chitin degrading bacteria Chitinophaga pinensis YS16.</title>
        <authorList>
            <person name="Singh R.P."/>
            <person name="Manchanda G."/>
            <person name="Maurya I.K."/>
            <person name="Joshi N.K."/>
            <person name="Srivastava A.K."/>
        </authorList>
    </citation>
    <scope>NUCLEOTIDE SEQUENCE [LARGE SCALE GENOMIC DNA]</scope>
    <source>
        <strain evidence="2 3">YS-16</strain>
    </source>
</reference>
<evidence type="ECO:0000313" key="2">
    <source>
        <dbReference type="EMBL" id="TWV93674.1"/>
    </source>
</evidence>
<dbReference type="PANTHER" id="PTHR33993:SF14">
    <property type="entry name" value="GB|AAF24581.1"/>
    <property type="match status" value="1"/>
</dbReference>
<dbReference type="PANTHER" id="PTHR33993">
    <property type="entry name" value="GLYOXALASE-RELATED"/>
    <property type="match status" value="1"/>
</dbReference>
<dbReference type="CDD" id="cd07247">
    <property type="entry name" value="SgaA_N_like"/>
    <property type="match status" value="1"/>
</dbReference>
<dbReference type="InterPro" id="IPR029068">
    <property type="entry name" value="Glyas_Bleomycin-R_OHBP_Dase"/>
</dbReference>
<name>A0A5C6LJW1_9BACT</name>
<sequence length="131" mass="14436">MEKKKAGTILWHDLTVPDAGVVSDFYRQVIGWEKSPLSMGEYDDYVMQAPGAGEGDHTMTTTGVCHAKGPNSSIPPQWMIYVAVDDLEKSMEQCTLHGGKVIGEKRSMGKEAVYCLIQDPAGAHMMLYQQL</sequence>
<evidence type="ECO:0000259" key="1">
    <source>
        <dbReference type="PROSITE" id="PS51819"/>
    </source>
</evidence>
<dbReference type="InterPro" id="IPR052164">
    <property type="entry name" value="Anthracycline_SecMetBiosynth"/>
</dbReference>
<dbReference type="Pfam" id="PF00903">
    <property type="entry name" value="Glyoxalase"/>
    <property type="match status" value="1"/>
</dbReference>
<dbReference type="InterPro" id="IPR037523">
    <property type="entry name" value="VOC_core"/>
</dbReference>
<feature type="domain" description="VOC" evidence="1">
    <location>
        <begin position="8"/>
        <end position="130"/>
    </location>
</feature>
<proteinExistence type="predicted"/>
<accession>A0A5C6LJW1</accession>
<dbReference type="OrthoDB" id="9793039at2"/>
<protein>
    <submittedName>
        <fullName evidence="2">VOC family protein</fullName>
    </submittedName>
</protein>
<dbReference type="SUPFAM" id="SSF54593">
    <property type="entry name" value="Glyoxalase/Bleomycin resistance protein/Dihydroxybiphenyl dioxygenase"/>
    <property type="match status" value="1"/>
</dbReference>
<organism evidence="2 3">
    <name type="scientific">Chitinophaga pinensis</name>
    <dbReference type="NCBI Taxonomy" id="79329"/>
    <lineage>
        <taxon>Bacteria</taxon>
        <taxon>Pseudomonadati</taxon>
        <taxon>Bacteroidota</taxon>
        <taxon>Chitinophagia</taxon>
        <taxon>Chitinophagales</taxon>
        <taxon>Chitinophagaceae</taxon>
        <taxon>Chitinophaga</taxon>
    </lineage>
</organism>
<dbReference type="Proteomes" id="UP000318815">
    <property type="component" value="Unassembled WGS sequence"/>
</dbReference>
<gene>
    <name evidence="2" type="ORF">FEF09_26610</name>
</gene>
<dbReference type="PROSITE" id="PS51819">
    <property type="entry name" value="VOC"/>
    <property type="match status" value="1"/>
</dbReference>
<dbReference type="AlphaFoldDB" id="A0A5C6LJW1"/>
<dbReference type="InterPro" id="IPR004360">
    <property type="entry name" value="Glyas_Fos-R_dOase_dom"/>
</dbReference>
<comment type="caution">
    <text evidence="2">The sequence shown here is derived from an EMBL/GenBank/DDBJ whole genome shotgun (WGS) entry which is preliminary data.</text>
</comment>